<dbReference type="Gene3D" id="3.90.25.10">
    <property type="entry name" value="UDP-galactose 4-epimerase, domain 1"/>
    <property type="match status" value="1"/>
</dbReference>
<dbReference type="PANTHER" id="PTHR43715:SF1">
    <property type="entry name" value="GDP-MANNOSE 4,6 DEHYDRATASE"/>
    <property type="match status" value="1"/>
</dbReference>
<dbReference type="InterPro" id="IPR016040">
    <property type="entry name" value="NAD(P)-bd_dom"/>
</dbReference>
<evidence type="ECO:0000313" key="9">
    <source>
        <dbReference type="EMBL" id="RBP52623.1"/>
    </source>
</evidence>
<evidence type="ECO:0000313" key="10">
    <source>
        <dbReference type="Proteomes" id="UP000253083"/>
    </source>
</evidence>
<protein>
    <recommendedName>
        <fullName evidence="4 7">GDP-mannose 4,6-dehydratase</fullName>
        <ecNumber evidence="4 7">4.2.1.47</ecNumber>
    </recommendedName>
    <alternativeName>
        <fullName evidence="7">GDP-D-mannose dehydratase</fullName>
    </alternativeName>
</protein>
<comment type="function">
    <text evidence="6 7">Catalyzes the conversion of GDP-D-mannose to GDP-4-dehydro-6-deoxy-D-mannose.</text>
</comment>
<evidence type="ECO:0000256" key="7">
    <source>
        <dbReference type="HAMAP-Rule" id="MF_00955"/>
    </source>
</evidence>
<organism evidence="9 10">
    <name type="scientific">Arenicella xantha</name>
    <dbReference type="NCBI Taxonomy" id="644221"/>
    <lineage>
        <taxon>Bacteria</taxon>
        <taxon>Pseudomonadati</taxon>
        <taxon>Pseudomonadota</taxon>
        <taxon>Gammaproteobacteria</taxon>
        <taxon>Arenicellales</taxon>
        <taxon>Arenicellaceae</taxon>
        <taxon>Arenicella</taxon>
    </lineage>
</organism>
<dbReference type="FunFam" id="3.40.50.720:FF:000924">
    <property type="entry name" value="GDP-mannose 4,6 dehydratase"/>
    <property type="match status" value="1"/>
</dbReference>
<comment type="caution">
    <text evidence="7">Lacks conserved residue(s) required for the propagation of feature annotation.</text>
</comment>
<reference evidence="9 10" key="1">
    <citation type="submission" date="2018-06" db="EMBL/GenBank/DDBJ databases">
        <title>Genomic Encyclopedia of Type Strains, Phase IV (KMG-IV): sequencing the most valuable type-strain genomes for metagenomic binning, comparative biology and taxonomic classification.</title>
        <authorList>
            <person name="Goeker M."/>
        </authorList>
    </citation>
    <scope>NUCLEOTIDE SEQUENCE [LARGE SCALE GENOMIC DNA]</scope>
    <source>
        <strain evidence="9 10">DSM 24032</strain>
    </source>
</reference>
<dbReference type="GO" id="GO:0008446">
    <property type="term" value="F:GDP-mannose 4,6-dehydratase activity"/>
    <property type="evidence" value="ECO:0007669"/>
    <property type="project" value="UniProtKB-UniRule"/>
</dbReference>
<name>A0A395JMV5_9GAMM</name>
<dbReference type="RefSeq" id="WP_113952259.1">
    <property type="nucleotide sequence ID" value="NZ_QNRT01000001.1"/>
</dbReference>
<dbReference type="InterPro" id="IPR006368">
    <property type="entry name" value="GDP_Man_deHydtase"/>
</dbReference>
<keyword evidence="10" id="KW-1185">Reference proteome</keyword>
<comment type="catalytic activity">
    <reaction evidence="1 7">
        <text>GDP-alpha-D-mannose = GDP-4-dehydro-alpha-D-rhamnose + H2O</text>
        <dbReference type="Rhea" id="RHEA:23820"/>
        <dbReference type="ChEBI" id="CHEBI:15377"/>
        <dbReference type="ChEBI" id="CHEBI:57527"/>
        <dbReference type="ChEBI" id="CHEBI:57964"/>
        <dbReference type="EC" id="4.2.1.47"/>
    </reaction>
</comment>
<keyword evidence="7" id="KW-0521">NADP</keyword>
<dbReference type="EMBL" id="QNRT01000001">
    <property type="protein sequence ID" value="RBP52623.1"/>
    <property type="molecule type" value="Genomic_DNA"/>
</dbReference>
<evidence type="ECO:0000256" key="2">
    <source>
        <dbReference type="ARBA" id="ARBA00001937"/>
    </source>
</evidence>
<evidence type="ECO:0000256" key="1">
    <source>
        <dbReference type="ARBA" id="ARBA00000188"/>
    </source>
</evidence>
<dbReference type="OrthoDB" id="9779041at2"/>
<dbReference type="GO" id="GO:0042351">
    <property type="term" value="P:'de novo' GDP-L-fucose biosynthetic process"/>
    <property type="evidence" value="ECO:0007669"/>
    <property type="project" value="TreeGrafter"/>
</dbReference>
<dbReference type="EC" id="4.2.1.47" evidence="4 7"/>
<dbReference type="Proteomes" id="UP000253083">
    <property type="component" value="Unassembled WGS sequence"/>
</dbReference>
<dbReference type="InParanoid" id="A0A395JMV5"/>
<keyword evidence="5 7" id="KW-0456">Lyase</keyword>
<dbReference type="PANTHER" id="PTHR43715">
    <property type="entry name" value="GDP-MANNOSE 4,6-DEHYDRATASE"/>
    <property type="match status" value="1"/>
</dbReference>
<comment type="cofactor">
    <cofactor evidence="2 7">
        <name>NADP(+)</name>
        <dbReference type="ChEBI" id="CHEBI:58349"/>
    </cofactor>
</comment>
<evidence type="ECO:0000259" key="8">
    <source>
        <dbReference type="Pfam" id="PF16363"/>
    </source>
</evidence>
<proteinExistence type="inferred from homology"/>
<dbReference type="CDD" id="cd05260">
    <property type="entry name" value="GDP_MD_SDR_e"/>
    <property type="match status" value="1"/>
</dbReference>
<comment type="caution">
    <text evidence="9">The sequence shown here is derived from an EMBL/GenBank/DDBJ whole genome shotgun (WGS) entry which is preliminary data.</text>
</comment>
<evidence type="ECO:0000256" key="4">
    <source>
        <dbReference type="ARBA" id="ARBA00011989"/>
    </source>
</evidence>
<dbReference type="GO" id="GO:0070401">
    <property type="term" value="F:NADP+ binding"/>
    <property type="evidence" value="ECO:0007669"/>
    <property type="project" value="UniProtKB-UniRule"/>
</dbReference>
<evidence type="ECO:0000256" key="3">
    <source>
        <dbReference type="ARBA" id="ARBA00009263"/>
    </source>
</evidence>
<dbReference type="Pfam" id="PF16363">
    <property type="entry name" value="GDP_Man_Dehyd"/>
    <property type="match status" value="1"/>
</dbReference>
<accession>A0A395JMV5</accession>
<dbReference type="InterPro" id="IPR036291">
    <property type="entry name" value="NAD(P)-bd_dom_sf"/>
</dbReference>
<gene>
    <name evidence="7" type="primary">gmd</name>
    <name evidence="9" type="ORF">DFR28_1013</name>
</gene>
<dbReference type="HAMAP" id="MF_00955">
    <property type="entry name" value="GDP_Man_dehydratase"/>
    <property type="match status" value="1"/>
</dbReference>
<sequence length="371" mass="41436">MKKALITGITGQDGSYLAELLLEKGYEVHGLKRRASSFNTQRLDHLSDGPDELTSRLKIHYGDLSDASNLIRLVKEIEPDEIYNLAAQSHVAVSFEVPEYTADVDALGTLRLLEAIRILGLEHKTRFYQAATSELYGLVQETPQTEQTPFYPRSPYAVAKLYAYWMTVNYRESYGIYACNGILFNHESPRRGGTFVTRKITRTLARIAHGLETCLCLGNMDALRDWGHAKDYVRMQWMMLQQEVADDFVIATGKQISVRDFVVLAARAIGVELEFTGKGVSETGTVVSVDQSKAPMVNVGDVLIRVDPKYFRPAEVETLLGDPSKARSKLNWKPQITVDVMCAEMVASDVAEAKRDALLRKHGFVAANPVE</sequence>
<comment type="similarity">
    <text evidence="3 7">Belongs to the NAD(P)-dependent epimerase/dehydratase family. GDP-mannose 4,6-dehydratase subfamily.</text>
</comment>
<evidence type="ECO:0000256" key="6">
    <source>
        <dbReference type="ARBA" id="ARBA00059383"/>
    </source>
</evidence>
<feature type="domain" description="NAD(P)-binding" evidence="8">
    <location>
        <begin position="5"/>
        <end position="345"/>
    </location>
</feature>
<dbReference type="FunCoup" id="A0A395JMV5">
    <property type="interactions" value="370"/>
</dbReference>
<dbReference type="SUPFAM" id="SSF51735">
    <property type="entry name" value="NAD(P)-binding Rossmann-fold domains"/>
    <property type="match status" value="1"/>
</dbReference>
<dbReference type="Gene3D" id="3.40.50.720">
    <property type="entry name" value="NAD(P)-binding Rossmann-like Domain"/>
    <property type="match status" value="1"/>
</dbReference>
<dbReference type="AlphaFoldDB" id="A0A395JMV5"/>
<dbReference type="NCBIfam" id="TIGR01472">
    <property type="entry name" value="gmd"/>
    <property type="match status" value="1"/>
</dbReference>
<evidence type="ECO:0000256" key="5">
    <source>
        <dbReference type="ARBA" id="ARBA00023239"/>
    </source>
</evidence>